<organism evidence="2">
    <name type="scientific">mine drainage metagenome</name>
    <dbReference type="NCBI Taxonomy" id="410659"/>
    <lineage>
        <taxon>unclassified sequences</taxon>
        <taxon>metagenomes</taxon>
        <taxon>ecological metagenomes</taxon>
    </lineage>
</organism>
<reference evidence="2" key="2">
    <citation type="journal article" date="2014" name="ISME J.">
        <title>Microbial stratification in low pH oxic and suboxic macroscopic growths along an acid mine drainage.</title>
        <authorList>
            <person name="Mendez-Garcia C."/>
            <person name="Mesa V."/>
            <person name="Sprenger R.R."/>
            <person name="Richter M."/>
            <person name="Diez M.S."/>
            <person name="Solano J."/>
            <person name="Bargiela R."/>
            <person name="Golyshina O.V."/>
            <person name="Manteca A."/>
            <person name="Ramos J.L."/>
            <person name="Gallego J.R."/>
            <person name="Llorente I."/>
            <person name="Martins Dos Santos V.A."/>
            <person name="Jensen O.N."/>
            <person name="Pelaez A.I."/>
            <person name="Sanchez J."/>
            <person name="Ferrer M."/>
        </authorList>
    </citation>
    <scope>NUCLEOTIDE SEQUENCE</scope>
</reference>
<name>T0ZYD7_9ZZZZ</name>
<feature type="domain" description="KANL3/Tex30 alpha/beta hydrolase-like" evidence="1">
    <location>
        <begin position="28"/>
        <end position="125"/>
    </location>
</feature>
<dbReference type="AlphaFoldDB" id="T0ZYD7"/>
<proteinExistence type="predicted"/>
<dbReference type="InterPro" id="IPR029058">
    <property type="entry name" value="AB_hydrolase_fold"/>
</dbReference>
<gene>
    <name evidence="2" type="ORF">B1B_17457</name>
</gene>
<sequence>MSELSNIRVDDYNIQADISLNGNSDIGIVISHGANNDMENIYVKNLFYRLKEHYNVIRFNFSFVDKPENKNISINTNEIVACIGALNCKESILIGKSYGAKLSTHIAENDRAVRGVINLGYPLHKADD</sequence>
<dbReference type="InterPro" id="IPR046879">
    <property type="entry name" value="KANL3/Tex30_Abhydrolase"/>
</dbReference>
<feature type="non-terminal residue" evidence="2">
    <location>
        <position position="128"/>
    </location>
</feature>
<comment type="caution">
    <text evidence="2">The sequence shown here is derived from an EMBL/GenBank/DDBJ whole genome shotgun (WGS) entry which is preliminary data.</text>
</comment>
<keyword evidence="2" id="KW-0378">Hydrolase</keyword>
<evidence type="ECO:0000313" key="2">
    <source>
        <dbReference type="EMBL" id="EQD33724.1"/>
    </source>
</evidence>
<dbReference type="SUPFAM" id="SSF53474">
    <property type="entry name" value="alpha/beta-Hydrolases"/>
    <property type="match status" value="1"/>
</dbReference>
<dbReference type="Gene3D" id="3.40.50.1820">
    <property type="entry name" value="alpha/beta hydrolase"/>
    <property type="match status" value="1"/>
</dbReference>
<dbReference type="GO" id="GO:0016787">
    <property type="term" value="F:hydrolase activity"/>
    <property type="evidence" value="ECO:0007669"/>
    <property type="project" value="UniProtKB-KW"/>
</dbReference>
<protein>
    <submittedName>
        <fullName evidence="2">Hydrolase family protein</fullName>
    </submittedName>
</protein>
<dbReference type="EMBL" id="AUZY01011660">
    <property type="protein sequence ID" value="EQD33724.1"/>
    <property type="molecule type" value="Genomic_DNA"/>
</dbReference>
<reference evidence="2" key="1">
    <citation type="submission" date="2013-08" db="EMBL/GenBank/DDBJ databases">
        <authorList>
            <person name="Mendez C."/>
            <person name="Richter M."/>
            <person name="Ferrer M."/>
            <person name="Sanchez J."/>
        </authorList>
    </citation>
    <scope>NUCLEOTIDE SEQUENCE</scope>
</reference>
<dbReference type="Pfam" id="PF20408">
    <property type="entry name" value="Abhydrolase_11"/>
    <property type="match status" value="1"/>
</dbReference>
<evidence type="ECO:0000259" key="1">
    <source>
        <dbReference type="Pfam" id="PF20408"/>
    </source>
</evidence>
<accession>T0ZYD7</accession>